<feature type="chain" id="PRO_5046037339" description="Secreted protein" evidence="2">
    <location>
        <begin position="30"/>
        <end position="184"/>
    </location>
</feature>
<organism evidence="3 4">
    <name type="scientific">Corynebacterium accolens</name>
    <dbReference type="NCBI Taxonomy" id="38284"/>
    <lineage>
        <taxon>Bacteria</taxon>
        <taxon>Bacillati</taxon>
        <taxon>Actinomycetota</taxon>
        <taxon>Actinomycetes</taxon>
        <taxon>Mycobacteriales</taxon>
        <taxon>Corynebacteriaceae</taxon>
        <taxon>Corynebacterium</taxon>
    </lineage>
</organism>
<name>A0ABT7FQS2_9CORY</name>
<keyword evidence="2" id="KW-0732">Signal</keyword>
<protein>
    <recommendedName>
        <fullName evidence="5">Secreted protein</fullName>
    </recommendedName>
</protein>
<feature type="compositionally biased region" description="Low complexity" evidence="1">
    <location>
        <begin position="44"/>
        <end position="92"/>
    </location>
</feature>
<reference evidence="3 4" key="1">
    <citation type="submission" date="2023-05" db="EMBL/GenBank/DDBJ databases">
        <title>Metabolic capabilities are highly conserved among human nasal-associated Corynebacterium species in pangenomic analyses.</title>
        <authorList>
            <person name="Tran T.H."/>
            <person name="Roberts A.Q."/>
            <person name="Escapa I.F."/>
            <person name="Gao W."/>
            <person name="Conlan S."/>
            <person name="Kong H."/>
            <person name="Segre J.A."/>
            <person name="Kelly M.S."/>
            <person name="Lemon K.P."/>
        </authorList>
    </citation>
    <scope>NUCLEOTIDE SEQUENCE [LARGE SCALE GENOMIC DNA]</scope>
    <source>
        <strain evidence="3 4">KPL3802</strain>
    </source>
</reference>
<evidence type="ECO:0008006" key="5">
    <source>
        <dbReference type="Google" id="ProtNLM"/>
    </source>
</evidence>
<dbReference type="Proteomes" id="UP001239414">
    <property type="component" value="Unassembled WGS sequence"/>
</dbReference>
<comment type="caution">
    <text evidence="3">The sequence shown here is derived from an EMBL/GenBank/DDBJ whole genome shotgun (WGS) entry which is preliminary data.</text>
</comment>
<dbReference type="EMBL" id="JASNUO010000007">
    <property type="protein sequence ID" value="MDK4247950.1"/>
    <property type="molecule type" value="Genomic_DNA"/>
</dbReference>
<gene>
    <name evidence="3" type="ORF">QPX34_07940</name>
</gene>
<evidence type="ECO:0000313" key="4">
    <source>
        <dbReference type="Proteomes" id="UP001239414"/>
    </source>
</evidence>
<accession>A0ABT7FQS2</accession>
<dbReference type="RefSeq" id="WP_284609694.1">
    <property type="nucleotide sequence ID" value="NZ_JASNTZ010000010.1"/>
</dbReference>
<feature type="signal peptide" evidence="2">
    <location>
        <begin position="1"/>
        <end position="29"/>
    </location>
</feature>
<dbReference type="PROSITE" id="PS51257">
    <property type="entry name" value="PROKAR_LIPOPROTEIN"/>
    <property type="match status" value="1"/>
</dbReference>
<proteinExistence type="predicted"/>
<feature type="region of interest" description="Disordered" evidence="1">
    <location>
        <begin position="31"/>
        <end position="93"/>
    </location>
</feature>
<evidence type="ECO:0000256" key="2">
    <source>
        <dbReference type="SAM" id="SignalP"/>
    </source>
</evidence>
<keyword evidence="4" id="KW-1185">Reference proteome</keyword>
<evidence type="ECO:0000256" key="1">
    <source>
        <dbReference type="SAM" id="MobiDB-lite"/>
    </source>
</evidence>
<evidence type="ECO:0000313" key="3">
    <source>
        <dbReference type="EMBL" id="MDK4247950.1"/>
    </source>
</evidence>
<sequence>MPVPRKSVLSRTLACAAAFPLSMALVSCANDADNSADPSEPQFSDAVAQSSSSATSSTEETTATTSDAPATSPAQTHAQQPTPQEVTVTTTAKKAKGDCSPASFAPLAPDMSNIVVLDCDGTWAHFGQNQTDWLVWAHFVDGAWTVIRPIGQATSGMSEPCYDVDKWLNQGAPQFVADDMRRCN</sequence>